<dbReference type="Proteomes" id="UP000663918">
    <property type="component" value="Chromosome"/>
</dbReference>
<dbReference type="PANTHER" id="PTHR40261:SF1">
    <property type="entry name" value="RIESKE DOMAIN-CONTAINING PROTEIN"/>
    <property type="match status" value="1"/>
</dbReference>
<accession>A0A975C200</accession>
<dbReference type="PROSITE" id="PS51296">
    <property type="entry name" value="RIESKE"/>
    <property type="match status" value="1"/>
</dbReference>
<organism evidence="6 7">
    <name type="scientific">Brevundimonas goettingensis</name>
    <dbReference type="NCBI Taxonomy" id="2774190"/>
    <lineage>
        <taxon>Bacteria</taxon>
        <taxon>Pseudomonadati</taxon>
        <taxon>Pseudomonadota</taxon>
        <taxon>Alphaproteobacteria</taxon>
        <taxon>Caulobacterales</taxon>
        <taxon>Caulobacteraceae</taxon>
        <taxon>Brevundimonas</taxon>
    </lineage>
</organism>
<evidence type="ECO:0000256" key="3">
    <source>
        <dbReference type="ARBA" id="ARBA00023004"/>
    </source>
</evidence>
<dbReference type="GO" id="GO:0051537">
    <property type="term" value="F:2 iron, 2 sulfur cluster binding"/>
    <property type="evidence" value="ECO:0007669"/>
    <property type="project" value="UniProtKB-KW"/>
</dbReference>
<keyword evidence="1" id="KW-0001">2Fe-2S</keyword>
<evidence type="ECO:0000256" key="4">
    <source>
        <dbReference type="ARBA" id="ARBA00023014"/>
    </source>
</evidence>
<sequence length="133" mass="13951">MSAETAPEAASEAPAERKRVWTTPPNVALGLIDDIADPGSRGYVLQIGEAFFHGFVVRKAGEVAGWIDRCPHAGFPIAVELDRYLTPDGGLILCGWHGAVFEPISGKCVGGPCAGGKLSPWPVKVEGGILRTA</sequence>
<evidence type="ECO:0000256" key="1">
    <source>
        <dbReference type="ARBA" id="ARBA00022714"/>
    </source>
</evidence>
<dbReference type="InterPro" id="IPR036922">
    <property type="entry name" value="Rieske_2Fe-2S_sf"/>
</dbReference>
<dbReference type="CDD" id="cd03467">
    <property type="entry name" value="Rieske"/>
    <property type="match status" value="1"/>
</dbReference>
<dbReference type="PANTHER" id="PTHR40261">
    <property type="match status" value="1"/>
</dbReference>
<protein>
    <submittedName>
        <fullName evidence="6">Rieske (2Fe-2S) protein</fullName>
    </submittedName>
</protein>
<proteinExistence type="predicted"/>
<evidence type="ECO:0000313" key="7">
    <source>
        <dbReference type="Proteomes" id="UP000663918"/>
    </source>
</evidence>
<keyword evidence="7" id="KW-1185">Reference proteome</keyword>
<dbReference type="AlphaFoldDB" id="A0A975C200"/>
<evidence type="ECO:0000259" key="5">
    <source>
        <dbReference type="PROSITE" id="PS51296"/>
    </source>
</evidence>
<dbReference type="RefSeq" id="WP_207869913.1">
    <property type="nucleotide sequence ID" value="NZ_CP062222.1"/>
</dbReference>
<evidence type="ECO:0000313" key="6">
    <source>
        <dbReference type="EMBL" id="QTC90994.1"/>
    </source>
</evidence>
<evidence type="ECO:0000256" key="2">
    <source>
        <dbReference type="ARBA" id="ARBA00022723"/>
    </source>
</evidence>
<keyword evidence="3" id="KW-0408">Iron</keyword>
<dbReference type="InterPro" id="IPR017941">
    <property type="entry name" value="Rieske_2Fe-2S"/>
</dbReference>
<dbReference type="Pfam" id="PF00355">
    <property type="entry name" value="Rieske"/>
    <property type="match status" value="1"/>
</dbReference>
<reference evidence="6" key="1">
    <citation type="submission" date="2020-09" db="EMBL/GenBank/DDBJ databases">
        <title>Brevundimonas sp. LVF2 isolated from a puddle in Goettingen, Germany.</title>
        <authorList>
            <person name="Friedrich I."/>
            <person name="Klassen A."/>
            <person name="Hannes N."/>
            <person name="Schneider D."/>
            <person name="Hertel R."/>
            <person name="Daniel R."/>
        </authorList>
    </citation>
    <scope>NUCLEOTIDE SEQUENCE</scope>
    <source>
        <strain evidence="6">LVF2</strain>
    </source>
</reference>
<dbReference type="KEGG" id="bgoe:IFJ75_17510"/>
<keyword evidence="2" id="KW-0479">Metal-binding</keyword>
<dbReference type="SUPFAM" id="SSF50022">
    <property type="entry name" value="ISP domain"/>
    <property type="match status" value="1"/>
</dbReference>
<name>A0A975C200_9CAUL</name>
<dbReference type="GO" id="GO:0046872">
    <property type="term" value="F:metal ion binding"/>
    <property type="evidence" value="ECO:0007669"/>
    <property type="project" value="UniProtKB-KW"/>
</dbReference>
<dbReference type="Gene3D" id="2.102.10.10">
    <property type="entry name" value="Rieske [2Fe-2S] iron-sulphur domain"/>
    <property type="match status" value="1"/>
</dbReference>
<dbReference type="EMBL" id="CP062222">
    <property type="protein sequence ID" value="QTC90994.1"/>
    <property type="molecule type" value="Genomic_DNA"/>
</dbReference>
<feature type="domain" description="Rieske" evidence="5">
    <location>
        <begin position="56"/>
        <end position="132"/>
    </location>
</feature>
<keyword evidence="4" id="KW-0411">Iron-sulfur</keyword>
<gene>
    <name evidence="6" type="ORF">IFJ75_17510</name>
</gene>